<evidence type="ECO:0000313" key="4">
    <source>
        <dbReference type="EMBL" id="RVW67473.1"/>
    </source>
</evidence>
<dbReference type="InterPro" id="IPR001584">
    <property type="entry name" value="Integrase_cat-core"/>
</dbReference>
<dbReference type="Gene3D" id="3.30.420.10">
    <property type="entry name" value="Ribonuclease H-like superfamily/Ribonuclease H"/>
    <property type="match status" value="2"/>
</dbReference>
<dbReference type="InterPro" id="IPR036397">
    <property type="entry name" value="RNaseH_sf"/>
</dbReference>
<feature type="domain" description="Integrase catalytic" evidence="3">
    <location>
        <begin position="287"/>
        <end position="447"/>
    </location>
</feature>
<keyword evidence="1" id="KW-0472">Membrane</keyword>
<name>A0A438G5I3_VITVI</name>
<dbReference type="Proteomes" id="UP000288805">
    <property type="component" value="Unassembled WGS sequence"/>
</dbReference>
<dbReference type="EMBL" id="QGNW01000581">
    <property type="protein sequence ID" value="RVW67473.1"/>
    <property type="molecule type" value="Genomic_DNA"/>
</dbReference>
<dbReference type="PANTHER" id="PTHR48475:SF1">
    <property type="entry name" value="RNASE H TYPE-1 DOMAIN-CONTAINING PROTEIN"/>
    <property type="match status" value="1"/>
</dbReference>
<gene>
    <name evidence="4" type="primary">GIN1_13</name>
    <name evidence="4" type="ORF">CK203_063029</name>
</gene>
<organism evidence="4 5">
    <name type="scientific">Vitis vinifera</name>
    <name type="common">Grape</name>
    <dbReference type="NCBI Taxonomy" id="29760"/>
    <lineage>
        <taxon>Eukaryota</taxon>
        <taxon>Viridiplantae</taxon>
        <taxon>Streptophyta</taxon>
        <taxon>Embryophyta</taxon>
        <taxon>Tracheophyta</taxon>
        <taxon>Spermatophyta</taxon>
        <taxon>Magnoliopsida</taxon>
        <taxon>eudicotyledons</taxon>
        <taxon>Gunneridae</taxon>
        <taxon>Pentapetalae</taxon>
        <taxon>rosids</taxon>
        <taxon>Vitales</taxon>
        <taxon>Vitaceae</taxon>
        <taxon>Viteae</taxon>
        <taxon>Vitis</taxon>
    </lineage>
</organism>
<accession>A0A438G5I3</accession>
<feature type="transmembrane region" description="Helical" evidence="1">
    <location>
        <begin position="735"/>
        <end position="755"/>
    </location>
</feature>
<dbReference type="InterPro" id="IPR012337">
    <property type="entry name" value="RNaseH-like_sf"/>
</dbReference>
<comment type="caution">
    <text evidence="4">The sequence shown here is derived from an EMBL/GenBank/DDBJ whole genome shotgun (WGS) entry which is preliminary data.</text>
</comment>
<reference evidence="4 5" key="1">
    <citation type="journal article" date="2018" name="PLoS Genet.">
        <title>Population sequencing reveals clonal diversity and ancestral inbreeding in the grapevine cultivar Chardonnay.</title>
        <authorList>
            <person name="Roach M.J."/>
            <person name="Johnson D.L."/>
            <person name="Bohlmann J."/>
            <person name="van Vuuren H.J."/>
            <person name="Jones S.J."/>
            <person name="Pretorius I.S."/>
            <person name="Schmidt S.A."/>
            <person name="Borneman A.R."/>
        </authorList>
    </citation>
    <scope>NUCLEOTIDE SEQUENCE [LARGE SCALE GENOMIC DNA]</scope>
    <source>
        <strain evidence="5">cv. Chardonnay</strain>
        <tissue evidence="4">Leaf</tissue>
    </source>
</reference>
<dbReference type="CDD" id="cd09279">
    <property type="entry name" value="RNase_HI_like"/>
    <property type="match status" value="1"/>
</dbReference>
<keyword evidence="1" id="KW-1133">Transmembrane helix</keyword>
<evidence type="ECO:0000259" key="2">
    <source>
        <dbReference type="PROSITE" id="PS50879"/>
    </source>
</evidence>
<dbReference type="SUPFAM" id="SSF53098">
    <property type="entry name" value="Ribonuclease H-like"/>
    <property type="match status" value="2"/>
</dbReference>
<dbReference type="PROSITE" id="PS50879">
    <property type="entry name" value="RNASE_H_1"/>
    <property type="match status" value="1"/>
</dbReference>
<proteinExistence type="predicted"/>
<evidence type="ECO:0000259" key="3">
    <source>
        <dbReference type="PROSITE" id="PS50994"/>
    </source>
</evidence>
<dbReference type="GO" id="GO:0003676">
    <property type="term" value="F:nucleic acid binding"/>
    <property type="evidence" value="ECO:0007669"/>
    <property type="project" value="InterPro"/>
</dbReference>
<dbReference type="GO" id="GO:0004523">
    <property type="term" value="F:RNA-DNA hybrid ribonuclease activity"/>
    <property type="evidence" value="ECO:0007669"/>
    <property type="project" value="InterPro"/>
</dbReference>
<dbReference type="PROSITE" id="PS50994">
    <property type="entry name" value="INTEGRASE"/>
    <property type="match status" value="1"/>
</dbReference>
<evidence type="ECO:0000256" key="1">
    <source>
        <dbReference type="SAM" id="Phobius"/>
    </source>
</evidence>
<sequence>MYFDGAANHFGYGIGVLLISPHGDHIPRSARLAFSDRHPATNNIVEYEACILGLETALELGIRQMEVFGDSNLVLRQIQGEWKTRDVKLKPYHAYLELLAGRFDDLRYTHLPRAQNQFADALATLASMIDIPVDATVRPLLIESRSAPAYCCLIDDVEPDDGLPWYHDIYHFLRLGVYPEAATAKDKRALRQLATRFVICGETLYRRSPDGMLLLCLDRASADRVMREVHAGVCGPHMGGHMLARKIMRTGYFWLTMETDCCQFVQRCPECQIHGDLIHVPPSELHALTSPWPFSVWGIDIIGKISPKSSSGHEFILVAIDYFTKWVEAASYARLTSSEVASFIRSHIICRYGVPHELISDRGVHFRAEVDTLVQRYSIRYHRSSAYKPQTNGAVEAANKNIKRILRRMVETSRDWSEKLPFALWAYRTSFRTSTGAAPYSLVYGMEAMLPVEIEMGSLRVALEQQIPEADWAQARFDQLNLLDERRLRAADHVRAYQRKMAHAFKKRVKPRPLHVGDLVLKVIRGLIRDPRGKFRPNWSGPYFIRELTPEGAAWLMDLDGNRFSEPTNVDQLKRSITTFLHVFIVSPSFLSLLVIHLIPFASYSLLTATHLRSMAHEVHYTCCISYMRARVLIIGCRLQQPLLGQICTIIITYWMLTETRTWSLPYEAPEIHLASSALLDAWMPSCLSIWEIFAEVTCSRIDDPMLSDLRLIIHFDAIQGHISVRMRFTDHEGVACLALFGEISPLVYMIIHGYEIHARSMFDLILSGYSEEPLLSHSARFIPFDIVVWSCLWCLDFPRHHFKGIRSVTRPIGVILGSSGQIGSSWSCMFVPTYEIHVGTMFPPWSLSRVTQLGLHFATPRCHHAFLPGDALLIYGSDSVVHVDDLDRAFDDW</sequence>
<dbReference type="Gene3D" id="1.10.340.70">
    <property type="match status" value="1"/>
</dbReference>
<dbReference type="Pfam" id="PF17921">
    <property type="entry name" value="Integrase_H2C2"/>
    <property type="match status" value="1"/>
</dbReference>
<protein>
    <submittedName>
        <fullName evidence="4">Gypsy retrotransposon integrase-like protein 1</fullName>
    </submittedName>
</protein>
<dbReference type="InterPro" id="IPR002156">
    <property type="entry name" value="RNaseH_domain"/>
</dbReference>
<dbReference type="AlphaFoldDB" id="A0A438G5I3"/>
<dbReference type="Pfam" id="PF13456">
    <property type="entry name" value="RVT_3"/>
    <property type="match status" value="1"/>
</dbReference>
<evidence type="ECO:0000313" key="5">
    <source>
        <dbReference type="Proteomes" id="UP000288805"/>
    </source>
</evidence>
<dbReference type="InterPro" id="IPR041588">
    <property type="entry name" value="Integrase_H2C2"/>
</dbReference>
<keyword evidence="1" id="KW-0812">Transmembrane</keyword>
<feature type="transmembrane region" description="Helical" evidence="1">
    <location>
        <begin position="580"/>
        <end position="607"/>
    </location>
</feature>
<dbReference type="PANTHER" id="PTHR48475">
    <property type="entry name" value="RIBONUCLEASE H"/>
    <property type="match status" value="1"/>
</dbReference>
<feature type="domain" description="RNase H type-1" evidence="2">
    <location>
        <begin position="1"/>
        <end position="128"/>
    </location>
</feature>
<dbReference type="GO" id="GO:0015074">
    <property type="term" value="P:DNA integration"/>
    <property type="evidence" value="ECO:0007669"/>
    <property type="project" value="InterPro"/>
</dbReference>